<name>A0ACC2LD43_PERAE</name>
<evidence type="ECO:0000313" key="1">
    <source>
        <dbReference type="EMBL" id="KAJ8631389.1"/>
    </source>
</evidence>
<dbReference type="EMBL" id="CM056815">
    <property type="protein sequence ID" value="KAJ8631389.1"/>
    <property type="molecule type" value="Genomic_DNA"/>
</dbReference>
<reference evidence="1 2" key="1">
    <citation type="journal article" date="2022" name="Hortic Res">
        <title>A haplotype resolved chromosomal level avocado genome allows analysis of novel avocado genes.</title>
        <authorList>
            <person name="Nath O."/>
            <person name="Fletcher S.J."/>
            <person name="Hayward A."/>
            <person name="Shaw L.M."/>
            <person name="Masouleh A.K."/>
            <person name="Furtado A."/>
            <person name="Henry R.J."/>
            <person name="Mitter N."/>
        </authorList>
    </citation>
    <scope>NUCLEOTIDE SEQUENCE [LARGE SCALE GENOMIC DNA]</scope>
    <source>
        <strain evidence="2">cv. Hass</strain>
    </source>
</reference>
<protein>
    <submittedName>
        <fullName evidence="1">Uncharacterized protein</fullName>
    </submittedName>
</protein>
<keyword evidence="2" id="KW-1185">Reference proteome</keyword>
<sequence length="83" mass="8964">MCCSMASIVHTDISTVFPLVPMTVGVTELVWSSQTPNIHTHTPSLPLSPSLTITVAFSFVRGKISACQNPRFPSFSDLEASKI</sequence>
<proteinExistence type="predicted"/>
<evidence type="ECO:0000313" key="2">
    <source>
        <dbReference type="Proteomes" id="UP001234297"/>
    </source>
</evidence>
<accession>A0ACC2LD43</accession>
<comment type="caution">
    <text evidence="1">The sequence shown here is derived from an EMBL/GenBank/DDBJ whole genome shotgun (WGS) entry which is preliminary data.</text>
</comment>
<dbReference type="Proteomes" id="UP001234297">
    <property type="component" value="Chromosome 7"/>
</dbReference>
<organism evidence="1 2">
    <name type="scientific">Persea americana</name>
    <name type="common">Avocado</name>
    <dbReference type="NCBI Taxonomy" id="3435"/>
    <lineage>
        <taxon>Eukaryota</taxon>
        <taxon>Viridiplantae</taxon>
        <taxon>Streptophyta</taxon>
        <taxon>Embryophyta</taxon>
        <taxon>Tracheophyta</taxon>
        <taxon>Spermatophyta</taxon>
        <taxon>Magnoliopsida</taxon>
        <taxon>Magnoliidae</taxon>
        <taxon>Laurales</taxon>
        <taxon>Lauraceae</taxon>
        <taxon>Persea</taxon>
    </lineage>
</organism>
<gene>
    <name evidence="1" type="ORF">MRB53_024712</name>
</gene>